<keyword evidence="1" id="KW-0812">Transmembrane</keyword>
<comment type="caution">
    <text evidence="2">The sequence shown here is derived from an EMBL/GenBank/DDBJ whole genome shotgun (WGS) entry which is preliminary data.</text>
</comment>
<proteinExistence type="predicted"/>
<organism evidence="2 3">
    <name type="scientific">Flavivirga rizhaonensis</name>
    <dbReference type="NCBI Taxonomy" id="2559571"/>
    <lineage>
        <taxon>Bacteria</taxon>
        <taxon>Pseudomonadati</taxon>
        <taxon>Bacteroidota</taxon>
        <taxon>Flavobacteriia</taxon>
        <taxon>Flavobacteriales</taxon>
        <taxon>Flavobacteriaceae</taxon>
        <taxon>Flavivirga</taxon>
    </lineage>
</organism>
<accession>A0A4S1DZ90</accession>
<keyword evidence="3" id="KW-1185">Reference proteome</keyword>
<feature type="transmembrane region" description="Helical" evidence="1">
    <location>
        <begin position="33"/>
        <end position="53"/>
    </location>
</feature>
<dbReference type="AlphaFoldDB" id="A0A4S1DZ90"/>
<sequence length="82" mass="8996">MAVKKNLKSYLDALVDDEGLKTEVTINITNQTLIKVALVVLASGAAIVLAAHLTKNWFPNHQLSLLNADVTNIKETLKKQIK</sequence>
<keyword evidence="1" id="KW-1133">Transmembrane helix</keyword>
<protein>
    <submittedName>
        <fullName evidence="2">Uncharacterized protein</fullName>
    </submittedName>
</protein>
<name>A0A4S1DZ90_9FLAO</name>
<dbReference type="EMBL" id="SRSO01000006">
    <property type="protein sequence ID" value="TGV03641.1"/>
    <property type="molecule type" value="Genomic_DNA"/>
</dbReference>
<evidence type="ECO:0000256" key="1">
    <source>
        <dbReference type="SAM" id="Phobius"/>
    </source>
</evidence>
<evidence type="ECO:0000313" key="2">
    <source>
        <dbReference type="EMBL" id="TGV03641.1"/>
    </source>
</evidence>
<gene>
    <name evidence="2" type="ORF">EM932_06345</name>
</gene>
<evidence type="ECO:0000313" key="3">
    <source>
        <dbReference type="Proteomes" id="UP000307602"/>
    </source>
</evidence>
<dbReference type="RefSeq" id="WP_135876335.1">
    <property type="nucleotide sequence ID" value="NZ_SRSO01000006.1"/>
</dbReference>
<keyword evidence="1" id="KW-0472">Membrane</keyword>
<dbReference type="Proteomes" id="UP000307602">
    <property type="component" value="Unassembled WGS sequence"/>
</dbReference>
<dbReference type="OrthoDB" id="1164687at2"/>
<reference evidence="2 3" key="1">
    <citation type="submission" date="2019-04" db="EMBL/GenBank/DDBJ databases">
        <authorList>
            <person name="Liu A."/>
        </authorList>
    </citation>
    <scope>NUCLEOTIDE SEQUENCE [LARGE SCALE GENOMIC DNA]</scope>
    <source>
        <strain evidence="2 3">RZ03</strain>
    </source>
</reference>